<feature type="compositionally biased region" description="Low complexity" evidence="1">
    <location>
        <begin position="213"/>
        <end position="223"/>
    </location>
</feature>
<dbReference type="OrthoDB" id="3521097at2759"/>
<evidence type="ECO:0008006" key="4">
    <source>
        <dbReference type="Google" id="ProtNLM"/>
    </source>
</evidence>
<feature type="compositionally biased region" description="Polar residues" evidence="1">
    <location>
        <begin position="338"/>
        <end position="350"/>
    </location>
</feature>
<protein>
    <recommendedName>
        <fullName evidence="4">C2H2-type domain-containing protein</fullName>
    </recommendedName>
</protein>
<evidence type="ECO:0000256" key="1">
    <source>
        <dbReference type="SAM" id="MobiDB-lite"/>
    </source>
</evidence>
<feature type="compositionally biased region" description="Basic and acidic residues" evidence="1">
    <location>
        <begin position="494"/>
        <end position="503"/>
    </location>
</feature>
<feature type="region of interest" description="Disordered" evidence="1">
    <location>
        <begin position="1"/>
        <end position="48"/>
    </location>
</feature>
<proteinExistence type="predicted"/>
<organism evidence="2 3">
    <name type="scientific">Clonostachys solani</name>
    <dbReference type="NCBI Taxonomy" id="160281"/>
    <lineage>
        <taxon>Eukaryota</taxon>
        <taxon>Fungi</taxon>
        <taxon>Dikarya</taxon>
        <taxon>Ascomycota</taxon>
        <taxon>Pezizomycotina</taxon>
        <taxon>Sordariomycetes</taxon>
        <taxon>Hypocreomycetidae</taxon>
        <taxon>Hypocreales</taxon>
        <taxon>Bionectriaceae</taxon>
        <taxon>Clonostachys</taxon>
    </lineage>
</organism>
<feature type="compositionally biased region" description="Low complexity" evidence="1">
    <location>
        <begin position="449"/>
        <end position="463"/>
    </location>
</feature>
<gene>
    <name evidence="2" type="ORF">CSOL1703_00015969</name>
</gene>
<name>A0A9N9Z8Y3_9HYPO</name>
<comment type="caution">
    <text evidence="2">The sequence shown here is derived from an EMBL/GenBank/DDBJ whole genome shotgun (WGS) entry which is preliminary data.</text>
</comment>
<reference evidence="2 3" key="2">
    <citation type="submission" date="2021-10" db="EMBL/GenBank/DDBJ databases">
        <authorList>
            <person name="Piombo E."/>
        </authorList>
    </citation>
    <scope>NUCLEOTIDE SEQUENCE [LARGE SCALE GENOMIC DNA]</scope>
</reference>
<evidence type="ECO:0000313" key="3">
    <source>
        <dbReference type="Proteomes" id="UP000775872"/>
    </source>
</evidence>
<sequence>MRPSISYTSYLTSSRDADVEDDFSLASQEGCSQPSSKQSRVISEDSRISPSLASIAAEDWTRESAYFEPVAEASDSCSGGLPTERSSARSSDQAGTTQNEPGNPDGCIKSWTCNTRSSVLADSIDMAESRASDSEDDSIDVYSDSFAWTDYSEPTPEWDPYGEVLAPLKREYVESLLSSFQLLQRQCPADTASDERDSGSSNGSANGKRRDTSSPSSTDTGSRPAKRRNINSTEDNSDEDEGDNHQQKVPSTTTEKDLVNGLIFACPFVKRSPDRYRQCYSHNLLTISRVKFHLRRGRYHHLPLYCPTCSETFEEEKLRDEHIRAANCPKNPPRSWDGITQSQSNQLSKRTPSKKTAEENWYDIYKIIFPGEPLPSSPYIDVSLSGELSAFREHELSQGPFIWRKILQTRLPSHLHQHLEELQSFYTSFYPEAISVLYQGWASRKQQTISLPPQPSTQQTSIPAGSNDILAGGVLDSPPRSDSAIGNSVSGSSENERRPEKQQLEQPRPEQQQLTAQAGSQLMLQPSSVYQTMPPYPTLAQIPPQMLQSQAFSSPMGQASLADTSQQPFQTPQMGQLVTFTDSDDLLHPMFTGAGDSMGPTGSVVLQYHY</sequence>
<dbReference type="EMBL" id="CABFOC020000039">
    <property type="protein sequence ID" value="CAH0051073.1"/>
    <property type="molecule type" value="Genomic_DNA"/>
</dbReference>
<feature type="region of interest" description="Disordered" evidence="1">
    <location>
        <begin position="187"/>
        <end position="254"/>
    </location>
</feature>
<feature type="compositionally biased region" description="Polar residues" evidence="1">
    <location>
        <begin position="84"/>
        <end position="101"/>
    </location>
</feature>
<dbReference type="AlphaFoldDB" id="A0A9N9Z8Y3"/>
<feature type="region of interest" description="Disordered" evidence="1">
    <location>
        <begin position="70"/>
        <end position="108"/>
    </location>
</feature>
<dbReference type="PANTHER" id="PTHR38166:SF1">
    <property type="entry name" value="C2H2-TYPE DOMAIN-CONTAINING PROTEIN"/>
    <property type="match status" value="1"/>
</dbReference>
<accession>A0A9N9Z8Y3</accession>
<feature type="compositionally biased region" description="Polar residues" evidence="1">
    <location>
        <begin position="1"/>
        <end position="14"/>
    </location>
</feature>
<feature type="region of interest" description="Disordered" evidence="1">
    <location>
        <begin position="326"/>
        <end position="354"/>
    </location>
</feature>
<feature type="compositionally biased region" description="Polar residues" evidence="1">
    <location>
        <begin position="484"/>
        <end position="493"/>
    </location>
</feature>
<feature type="compositionally biased region" description="Polar residues" evidence="1">
    <location>
        <begin position="25"/>
        <end position="41"/>
    </location>
</feature>
<keyword evidence="3" id="KW-1185">Reference proteome</keyword>
<feature type="compositionally biased region" description="Low complexity" evidence="1">
    <location>
        <begin position="504"/>
        <end position="514"/>
    </location>
</feature>
<dbReference type="Proteomes" id="UP000775872">
    <property type="component" value="Unassembled WGS sequence"/>
</dbReference>
<evidence type="ECO:0000313" key="2">
    <source>
        <dbReference type="EMBL" id="CAH0051073.1"/>
    </source>
</evidence>
<dbReference type="PANTHER" id="PTHR38166">
    <property type="entry name" value="C2H2-TYPE DOMAIN-CONTAINING PROTEIN-RELATED"/>
    <property type="match status" value="1"/>
</dbReference>
<feature type="region of interest" description="Disordered" evidence="1">
    <location>
        <begin position="449"/>
        <end position="518"/>
    </location>
</feature>
<reference evidence="3" key="1">
    <citation type="submission" date="2019-06" db="EMBL/GenBank/DDBJ databases">
        <authorList>
            <person name="Broberg M."/>
        </authorList>
    </citation>
    <scope>NUCLEOTIDE SEQUENCE [LARGE SCALE GENOMIC DNA]</scope>
</reference>